<dbReference type="VEuPathDB" id="VectorBase:RPRC000789"/>
<organism evidence="1 2">
    <name type="scientific">Rhodnius prolixus</name>
    <name type="common">Triatomid bug</name>
    <dbReference type="NCBI Taxonomy" id="13249"/>
    <lineage>
        <taxon>Eukaryota</taxon>
        <taxon>Metazoa</taxon>
        <taxon>Ecdysozoa</taxon>
        <taxon>Arthropoda</taxon>
        <taxon>Hexapoda</taxon>
        <taxon>Insecta</taxon>
        <taxon>Pterygota</taxon>
        <taxon>Neoptera</taxon>
        <taxon>Paraneoptera</taxon>
        <taxon>Hemiptera</taxon>
        <taxon>Heteroptera</taxon>
        <taxon>Panheteroptera</taxon>
        <taxon>Cimicomorpha</taxon>
        <taxon>Reduviidae</taxon>
        <taxon>Triatominae</taxon>
        <taxon>Rhodnius</taxon>
    </lineage>
</organism>
<name>T1H9T5_RHOPR</name>
<proteinExistence type="predicted"/>
<reference evidence="1" key="1">
    <citation type="submission" date="2015-05" db="UniProtKB">
        <authorList>
            <consortium name="EnsemblMetazoa"/>
        </authorList>
    </citation>
    <scope>IDENTIFICATION</scope>
</reference>
<dbReference type="PANTHER" id="PTHR15131:SF3">
    <property type="entry name" value="SNRNA-ACTIVATING PROTEIN COMPLEX SUBUNIT 1"/>
    <property type="match status" value="1"/>
</dbReference>
<dbReference type="GO" id="GO:0042795">
    <property type="term" value="P:snRNA transcription by RNA polymerase II"/>
    <property type="evidence" value="ECO:0007669"/>
    <property type="project" value="TreeGrafter"/>
</dbReference>
<dbReference type="GO" id="GO:0042796">
    <property type="term" value="P:snRNA transcription by RNA polymerase III"/>
    <property type="evidence" value="ECO:0007669"/>
    <property type="project" value="TreeGrafter"/>
</dbReference>
<dbReference type="Pfam" id="PF09808">
    <property type="entry name" value="SNAPC1"/>
    <property type="match status" value="1"/>
</dbReference>
<dbReference type="AlphaFoldDB" id="T1H9T5"/>
<dbReference type="InParanoid" id="T1H9T5"/>
<dbReference type="EMBL" id="ACPB03022493">
    <property type="status" value="NOT_ANNOTATED_CDS"/>
    <property type="molecule type" value="Genomic_DNA"/>
</dbReference>
<sequence length="235" mass="27383">MSSLILTGVLEDVEALLRKFVDKKNYTFESFTEVWKEMGFYYIFCGRPSVLEMKNFTRELLMMVKSFTLGDFTIWEKSGAVFLLYALYFIQPLSQQVTIRIEPKEWMELCDFAVKMKTMNMEFTIESMKEEEVVKKEPAIKAVHAKYKYDKFAMGSLLTSLGFDPNSSAQSESQYNEIKQLLNESASNQKRKKREKKTKKKFTDLSLFEDELLEESTLSMPNLLQDDSNLDGVDE</sequence>
<accession>T1H9T5</accession>
<dbReference type="Proteomes" id="UP000015103">
    <property type="component" value="Unassembled WGS sequence"/>
</dbReference>
<evidence type="ECO:0000313" key="2">
    <source>
        <dbReference type="Proteomes" id="UP000015103"/>
    </source>
</evidence>
<dbReference type="GO" id="GO:0043565">
    <property type="term" value="F:sequence-specific DNA binding"/>
    <property type="evidence" value="ECO:0007669"/>
    <property type="project" value="TreeGrafter"/>
</dbReference>
<dbReference type="eggNOG" id="KOG4746">
    <property type="taxonomic scope" value="Eukaryota"/>
</dbReference>
<dbReference type="STRING" id="13249.T1H9T5"/>
<evidence type="ECO:0000313" key="1">
    <source>
        <dbReference type="EnsemblMetazoa" id="RPRC000789-PA"/>
    </source>
</evidence>
<protein>
    <submittedName>
        <fullName evidence="1">Uncharacterized protein</fullName>
    </submittedName>
</protein>
<dbReference type="EnsemblMetazoa" id="RPRC000789-RA">
    <property type="protein sequence ID" value="RPRC000789-PA"/>
    <property type="gene ID" value="RPRC000789"/>
</dbReference>
<keyword evidence="2" id="KW-1185">Reference proteome</keyword>
<dbReference type="InterPro" id="IPR019188">
    <property type="entry name" value="SNAPC1"/>
</dbReference>
<dbReference type="GO" id="GO:0019185">
    <property type="term" value="C:snRNA-activating protein complex"/>
    <property type="evidence" value="ECO:0007669"/>
    <property type="project" value="TreeGrafter"/>
</dbReference>
<dbReference type="PANTHER" id="PTHR15131">
    <property type="entry name" value="SMALL NUCLEAR RNA ACTIVATING COMPLEX, POLYPEPTIDE 1"/>
    <property type="match status" value="1"/>
</dbReference>
<dbReference type="HOGENOM" id="CLU_067254_2_0_1"/>